<dbReference type="Proteomes" id="UP000762676">
    <property type="component" value="Unassembled WGS sequence"/>
</dbReference>
<keyword evidence="3" id="KW-1185">Reference proteome</keyword>
<comment type="caution">
    <text evidence="2">The sequence shown here is derived from an EMBL/GenBank/DDBJ whole genome shotgun (WGS) entry which is preliminary data.</text>
</comment>
<reference evidence="2 3" key="1">
    <citation type="journal article" date="2021" name="Elife">
        <title>Chloroplast acquisition without the gene transfer in kleptoplastic sea slugs, Plakobranchus ocellatus.</title>
        <authorList>
            <person name="Maeda T."/>
            <person name="Takahashi S."/>
            <person name="Yoshida T."/>
            <person name="Shimamura S."/>
            <person name="Takaki Y."/>
            <person name="Nagai Y."/>
            <person name="Toyoda A."/>
            <person name="Suzuki Y."/>
            <person name="Arimoto A."/>
            <person name="Ishii H."/>
            <person name="Satoh N."/>
            <person name="Nishiyama T."/>
            <person name="Hasebe M."/>
            <person name="Maruyama T."/>
            <person name="Minagawa J."/>
            <person name="Obokata J."/>
            <person name="Shigenobu S."/>
        </authorList>
    </citation>
    <scope>NUCLEOTIDE SEQUENCE [LARGE SCALE GENOMIC DNA]</scope>
</reference>
<name>A0AAV4GNR3_9GAST</name>
<evidence type="ECO:0000256" key="1">
    <source>
        <dbReference type="SAM" id="SignalP"/>
    </source>
</evidence>
<feature type="chain" id="PRO_5043461514" evidence="1">
    <location>
        <begin position="33"/>
        <end position="255"/>
    </location>
</feature>
<proteinExistence type="predicted"/>
<evidence type="ECO:0000313" key="2">
    <source>
        <dbReference type="EMBL" id="GFR86755.1"/>
    </source>
</evidence>
<evidence type="ECO:0000313" key="3">
    <source>
        <dbReference type="Proteomes" id="UP000762676"/>
    </source>
</evidence>
<protein>
    <submittedName>
        <fullName evidence="2">Uncharacterized protein</fullName>
    </submittedName>
</protein>
<organism evidence="2 3">
    <name type="scientific">Elysia marginata</name>
    <dbReference type="NCBI Taxonomy" id="1093978"/>
    <lineage>
        <taxon>Eukaryota</taxon>
        <taxon>Metazoa</taxon>
        <taxon>Spiralia</taxon>
        <taxon>Lophotrochozoa</taxon>
        <taxon>Mollusca</taxon>
        <taxon>Gastropoda</taxon>
        <taxon>Heterobranchia</taxon>
        <taxon>Euthyneura</taxon>
        <taxon>Panpulmonata</taxon>
        <taxon>Sacoglossa</taxon>
        <taxon>Placobranchoidea</taxon>
        <taxon>Plakobranchidae</taxon>
        <taxon>Elysia</taxon>
    </lineage>
</organism>
<dbReference type="AlphaFoldDB" id="A0AAV4GNR3"/>
<feature type="signal peptide" evidence="1">
    <location>
        <begin position="1"/>
        <end position="32"/>
    </location>
</feature>
<dbReference type="EMBL" id="BMAT01012134">
    <property type="protein sequence ID" value="GFR86755.1"/>
    <property type="molecule type" value="Genomic_DNA"/>
</dbReference>
<accession>A0AAV4GNR3</accession>
<keyword evidence="1" id="KW-0732">Signal</keyword>
<gene>
    <name evidence="2" type="ORF">ElyMa_006060700</name>
</gene>
<sequence length="255" mass="28643">MVLQRVSCHHFLLSLMAMTTVMLMIKTTGVGAAEYVDLPAQTELGHPGTPSNRGYPEAMSELWKMVRNNAGQPRDNNQDKEDTLKSSNYKCGKAKLASKSRQRNMLLQSHLRSRGGKPSTIFEKFLKPEKTAESPSSNYDQYSYNSNNNRDFKNFINWKANGGSGGEQVLHYGGSGGAGNGKDPAVGSMCEAGPEDTKVTKVSRSKRLRDVEDDFQRTLTILEERRRAMEIRKLLEQLVQYRIISPEKVPSRYFS</sequence>